<dbReference type="InterPro" id="IPR000683">
    <property type="entry name" value="Gfo/Idh/MocA-like_OxRdtase_N"/>
</dbReference>
<dbReference type="SUPFAM" id="SSF51735">
    <property type="entry name" value="NAD(P)-binding Rossmann-fold domains"/>
    <property type="match status" value="1"/>
</dbReference>
<gene>
    <name evidence="2" type="ORF">ACJDUH_01465</name>
</gene>
<proteinExistence type="predicted"/>
<feature type="domain" description="Gfo/Idh/MocA-like oxidoreductase N-terminal" evidence="1">
    <location>
        <begin position="6"/>
        <end position="123"/>
    </location>
</feature>
<dbReference type="Gene3D" id="3.40.50.720">
    <property type="entry name" value="NAD(P)-binding Rossmann-like Domain"/>
    <property type="match status" value="1"/>
</dbReference>
<comment type="caution">
    <text evidence="2">The sequence shown here is derived from an EMBL/GenBank/DDBJ whole genome shotgun (WGS) entry which is preliminary data.</text>
</comment>
<dbReference type="PANTHER" id="PTHR43054:SF1">
    <property type="entry name" value="SCYLLO-INOSITOL 2-DEHYDROGENASE (NADP(+)) IOLU"/>
    <property type="match status" value="1"/>
</dbReference>
<dbReference type="PANTHER" id="PTHR43054">
    <property type="match status" value="1"/>
</dbReference>
<dbReference type="Proteomes" id="UP001623661">
    <property type="component" value="Unassembled WGS sequence"/>
</dbReference>
<dbReference type="Pfam" id="PF01408">
    <property type="entry name" value="GFO_IDH_MocA"/>
    <property type="match status" value="1"/>
</dbReference>
<dbReference type="EMBL" id="JBJHZY010000001">
    <property type="protein sequence ID" value="MFL0266752.1"/>
    <property type="molecule type" value="Genomic_DNA"/>
</dbReference>
<dbReference type="Gene3D" id="3.30.360.10">
    <property type="entry name" value="Dihydrodipicolinate Reductase, domain 2"/>
    <property type="match status" value="1"/>
</dbReference>
<name>A0ABW8TM34_9CLOT</name>
<evidence type="ECO:0000259" key="1">
    <source>
        <dbReference type="Pfam" id="PF01408"/>
    </source>
</evidence>
<keyword evidence="3" id="KW-1185">Reference proteome</keyword>
<sequence length="331" mass="37127">MSSKMINFGIIGTNKITGRFIEGAGLVEEFKLNAVYSRTFDAAKAFADNYEVTNIFTSLEEMAKDECIDAVYIASPNSLHAEQAILFLNNGKHVLCEKPIASNAAELESMFAAARASNVLLMEAMKSSFLPNFKVIQDNLHKVGKVRRFFFNYCQYSSRYDLYKQGKPVNTFEPRFSNGSIMDIGVYCIHPAVRFFGIPKDMKATAIKLPSGVDGLGTLNFLYDEMEGVIQHSKISNSYIPSEIQGENGSMIIDKINSPEKVKIIYRNGEVEELSLPQIKDDMYYEVNEFIELIKNNKVESEINSHSLSLNVIKLIESARKQTGVVFPADK</sequence>
<protein>
    <submittedName>
        <fullName evidence="2">Gfo/Idh/MocA family protein</fullName>
    </submittedName>
</protein>
<evidence type="ECO:0000313" key="3">
    <source>
        <dbReference type="Proteomes" id="UP001623661"/>
    </source>
</evidence>
<evidence type="ECO:0000313" key="2">
    <source>
        <dbReference type="EMBL" id="MFL0266752.1"/>
    </source>
</evidence>
<accession>A0ABW8TM34</accession>
<dbReference type="RefSeq" id="WP_406763378.1">
    <property type="nucleotide sequence ID" value="NZ_JBJHZY010000001.1"/>
</dbReference>
<reference evidence="2 3" key="1">
    <citation type="submission" date="2024-11" db="EMBL/GenBank/DDBJ databases">
        <authorList>
            <person name="Heng Y.C."/>
            <person name="Lim A.C.H."/>
            <person name="Lee J.K.Y."/>
            <person name="Kittelmann S."/>
        </authorList>
    </citation>
    <scope>NUCLEOTIDE SEQUENCE [LARGE SCALE GENOMIC DNA]</scope>
    <source>
        <strain evidence="2 3">WILCCON 0202</strain>
    </source>
</reference>
<dbReference type="SUPFAM" id="SSF55347">
    <property type="entry name" value="Glyceraldehyde-3-phosphate dehydrogenase-like, C-terminal domain"/>
    <property type="match status" value="1"/>
</dbReference>
<organism evidence="2 3">
    <name type="scientific">Candidatus Clostridium radicumherbarum</name>
    <dbReference type="NCBI Taxonomy" id="3381662"/>
    <lineage>
        <taxon>Bacteria</taxon>
        <taxon>Bacillati</taxon>
        <taxon>Bacillota</taxon>
        <taxon>Clostridia</taxon>
        <taxon>Eubacteriales</taxon>
        <taxon>Clostridiaceae</taxon>
        <taxon>Clostridium</taxon>
    </lineage>
</organism>
<dbReference type="InterPro" id="IPR036291">
    <property type="entry name" value="NAD(P)-bd_dom_sf"/>
</dbReference>